<proteinExistence type="predicted"/>
<sequence length="217" mass="24303">MGTQHRTRHNGAMAFRGWPIEAVEFYEGLEADNSKVYWQDHRETYERHVRAPMEALLAELADEFGPATMFRPYRDVRFSADKSPYKTTCAARIGAGYVSFSAEGLAAGSGLYMPDPATLQRFRAAVDDSDSGAELALVVADLRRDGYEIMAHDVLKTAPRGYPTDHPRIELLRHKGIAMMKSWPVGAWLGTRKAKDRVVTTLRAAVPLGQWLDRYVG</sequence>
<dbReference type="PANTHER" id="PTHR36452">
    <property type="entry name" value="CHROMOSOME 12, WHOLE GENOME SHOTGUN SEQUENCE"/>
    <property type="match status" value="1"/>
</dbReference>
<dbReference type="Pfam" id="PF09365">
    <property type="entry name" value="DUF2461"/>
    <property type="match status" value="1"/>
</dbReference>
<evidence type="ECO:0000313" key="2">
    <source>
        <dbReference type="Proteomes" id="UP000036313"/>
    </source>
</evidence>
<dbReference type="NCBIfam" id="TIGR02453">
    <property type="entry name" value="TIGR02453 family protein"/>
    <property type="match status" value="1"/>
</dbReference>
<dbReference type="PATRIC" id="fig|1807.14.peg.3240"/>
<dbReference type="EMBL" id="JYNU01000018">
    <property type="protein sequence ID" value="KMO74923.1"/>
    <property type="molecule type" value="Genomic_DNA"/>
</dbReference>
<comment type="caution">
    <text evidence="1">The sequence shown here is derived from an EMBL/GenBank/DDBJ whole genome shotgun (WGS) entry which is preliminary data.</text>
</comment>
<dbReference type="AlphaFoldDB" id="A0A0J6VZM2"/>
<name>A0A0J6VZM2_9MYCO</name>
<gene>
    <name evidence="1" type="ORF">MOBUDSM44075_03220</name>
</gene>
<reference evidence="1 2" key="1">
    <citation type="journal article" date="2015" name="Genome Biol. Evol.">
        <title>Characterization of Three Mycobacterium spp. with Potential Use in Bioremediation by Genome Sequencing and Comparative Genomics.</title>
        <authorList>
            <person name="Das S."/>
            <person name="Pettersson B.M."/>
            <person name="Behra P.R."/>
            <person name="Ramesh M."/>
            <person name="Dasgupta S."/>
            <person name="Bhattacharya A."/>
            <person name="Kirsebom L.A."/>
        </authorList>
    </citation>
    <scope>NUCLEOTIDE SEQUENCE [LARGE SCALE GENOMIC DNA]</scope>
    <source>
        <strain evidence="1 2">DSM 44075</strain>
    </source>
</reference>
<evidence type="ECO:0008006" key="3">
    <source>
        <dbReference type="Google" id="ProtNLM"/>
    </source>
</evidence>
<protein>
    <recommendedName>
        <fullName evidence="3">DUF2461 domain-containing protein</fullName>
    </recommendedName>
</protein>
<dbReference type="PANTHER" id="PTHR36452:SF1">
    <property type="entry name" value="DUF2461 DOMAIN-CONTAINING PROTEIN"/>
    <property type="match status" value="1"/>
</dbReference>
<dbReference type="PIRSF" id="PIRSF028451">
    <property type="entry name" value="UCP028451"/>
    <property type="match status" value="1"/>
</dbReference>
<organism evidence="1 2">
    <name type="scientific">Mycolicibacterium obuense</name>
    <dbReference type="NCBI Taxonomy" id="1807"/>
    <lineage>
        <taxon>Bacteria</taxon>
        <taxon>Bacillati</taxon>
        <taxon>Actinomycetota</taxon>
        <taxon>Actinomycetes</taxon>
        <taxon>Mycobacteriales</taxon>
        <taxon>Mycobacteriaceae</taxon>
        <taxon>Mycolicibacterium</taxon>
    </lineage>
</organism>
<evidence type="ECO:0000313" key="1">
    <source>
        <dbReference type="EMBL" id="KMO74923.1"/>
    </source>
</evidence>
<dbReference type="Proteomes" id="UP000036313">
    <property type="component" value="Unassembled WGS sequence"/>
</dbReference>
<accession>A0A0J6VZM2</accession>
<dbReference type="InterPro" id="IPR015996">
    <property type="entry name" value="UCP028451"/>
</dbReference>
<dbReference type="InterPro" id="IPR012808">
    <property type="entry name" value="CHP02453"/>
</dbReference>